<dbReference type="Proteomes" id="UP000092691">
    <property type="component" value="Chromosome"/>
</dbReference>
<protein>
    <submittedName>
        <fullName evidence="1">Uncharacterized protein</fullName>
    </submittedName>
</protein>
<sequence length="110" mass="12164">MICSEIPEKPAPSQIGTPRCIIRVMQVCFRMCDVTSSPSPANSRALANPLRSLAISRTELGYDETLRKQVETIAARYGFDLVKNKQCRLKAPRPLYTAKNAPTIATKARA</sequence>
<name>A0A1B1CBU5_RHILE</name>
<dbReference type="RefSeq" id="WP_065281250.1">
    <property type="nucleotide sequence ID" value="NZ_CP016286.1"/>
</dbReference>
<evidence type="ECO:0000313" key="2">
    <source>
        <dbReference type="Proteomes" id="UP000092691"/>
    </source>
</evidence>
<accession>A0A1B1CBU5</accession>
<dbReference type="AlphaFoldDB" id="A0A1B1CBU5"/>
<proteinExistence type="predicted"/>
<evidence type="ECO:0000313" key="1">
    <source>
        <dbReference type="EMBL" id="ANP87174.1"/>
    </source>
</evidence>
<organism evidence="1 2">
    <name type="scientific">Rhizobium leguminosarum</name>
    <dbReference type="NCBI Taxonomy" id="384"/>
    <lineage>
        <taxon>Bacteria</taxon>
        <taxon>Pseudomonadati</taxon>
        <taxon>Pseudomonadota</taxon>
        <taxon>Alphaproteobacteria</taxon>
        <taxon>Hyphomicrobiales</taxon>
        <taxon>Rhizobiaceae</taxon>
        <taxon>Rhizobium/Agrobacterium group</taxon>
        <taxon>Rhizobium</taxon>
    </lineage>
</organism>
<gene>
    <name evidence="1" type="ORF">BA011_16550</name>
</gene>
<dbReference type="EMBL" id="CP016286">
    <property type="protein sequence ID" value="ANP87174.1"/>
    <property type="molecule type" value="Genomic_DNA"/>
</dbReference>
<reference evidence="1 2" key="1">
    <citation type="submission" date="2016-06" db="EMBL/GenBank/DDBJ databases">
        <title>Microsymbionts genomes from the relict species Vavilovia formosa.</title>
        <authorList>
            <person name="Chirak E."/>
            <person name="Kimeklis A."/>
            <person name="Andronov E."/>
        </authorList>
    </citation>
    <scope>NUCLEOTIDE SEQUENCE [LARGE SCALE GENOMIC DNA]</scope>
    <source>
        <strain evidence="1 2">Vaf10</strain>
    </source>
</reference>